<protein>
    <submittedName>
        <fullName evidence="5">Spore germination protein</fullName>
    </submittedName>
</protein>
<dbReference type="PIRSF" id="PIRSF005690">
    <property type="entry name" value="GerBA"/>
    <property type="match status" value="1"/>
</dbReference>
<evidence type="ECO:0000256" key="1">
    <source>
        <dbReference type="ARBA" id="ARBA00005278"/>
    </source>
</evidence>
<keyword evidence="4" id="KW-0812">Transmembrane</keyword>
<proteinExistence type="inferred from homology"/>
<dbReference type="RefSeq" id="WP_378139646.1">
    <property type="nucleotide sequence ID" value="NZ_JBHSEF010000009.1"/>
</dbReference>
<comment type="caution">
    <text evidence="5">The sequence shown here is derived from an EMBL/GenBank/DDBJ whole genome shotgun (WGS) entry which is preliminary data.</text>
</comment>
<organism evidence="5 6">
    <name type="scientific">Chryseomicrobium palamuruense</name>
    <dbReference type="NCBI Taxonomy" id="682973"/>
    <lineage>
        <taxon>Bacteria</taxon>
        <taxon>Bacillati</taxon>
        <taxon>Bacillota</taxon>
        <taxon>Bacilli</taxon>
        <taxon>Bacillales</taxon>
        <taxon>Caryophanaceae</taxon>
        <taxon>Chryseomicrobium</taxon>
    </lineage>
</organism>
<keyword evidence="6" id="KW-1185">Reference proteome</keyword>
<evidence type="ECO:0000256" key="4">
    <source>
        <dbReference type="SAM" id="Phobius"/>
    </source>
</evidence>
<keyword evidence="4" id="KW-1133">Transmembrane helix</keyword>
<evidence type="ECO:0000313" key="6">
    <source>
        <dbReference type="Proteomes" id="UP001595733"/>
    </source>
</evidence>
<evidence type="ECO:0000313" key="5">
    <source>
        <dbReference type="EMBL" id="MFC4353846.1"/>
    </source>
</evidence>
<dbReference type="Proteomes" id="UP001595733">
    <property type="component" value="Unassembled WGS sequence"/>
</dbReference>
<dbReference type="EMBL" id="JBHSEF010000009">
    <property type="protein sequence ID" value="MFC4353846.1"/>
    <property type="molecule type" value="Genomic_DNA"/>
</dbReference>
<evidence type="ECO:0000256" key="2">
    <source>
        <dbReference type="ARBA" id="ARBA00023136"/>
    </source>
</evidence>
<comment type="similarity">
    <text evidence="1">Belongs to the GerABKA family.</text>
</comment>
<feature type="region of interest" description="Disordered" evidence="3">
    <location>
        <begin position="502"/>
        <end position="524"/>
    </location>
</feature>
<feature type="transmembrane region" description="Helical" evidence="4">
    <location>
        <begin position="310"/>
        <end position="330"/>
    </location>
</feature>
<evidence type="ECO:0000256" key="3">
    <source>
        <dbReference type="SAM" id="MobiDB-lite"/>
    </source>
</evidence>
<dbReference type="Pfam" id="PF03323">
    <property type="entry name" value="GerA"/>
    <property type="match status" value="1"/>
</dbReference>
<feature type="transmembrane region" description="Helical" evidence="4">
    <location>
        <begin position="381"/>
        <end position="400"/>
    </location>
</feature>
<feature type="transmembrane region" description="Helical" evidence="4">
    <location>
        <begin position="406"/>
        <end position="425"/>
    </location>
</feature>
<name>A0ABV8UT00_9BACL</name>
<dbReference type="InterPro" id="IPR004995">
    <property type="entry name" value="Spore_Ger"/>
</dbReference>
<accession>A0ABV8UT00</accession>
<dbReference type="PANTHER" id="PTHR22550">
    <property type="entry name" value="SPORE GERMINATION PROTEIN"/>
    <property type="match status" value="1"/>
</dbReference>
<reference evidence="6" key="1">
    <citation type="journal article" date="2019" name="Int. J. Syst. Evol. Microbiol.">
        <title>The Global Catalogue of Microorganisms (GCM) 10K type strain sequencing project: providing services to taxonomists for standard genome sequencing and annotation.</title>
        <authorList>
            <consortium name="The Broad Institute Genomics Platform"/>
            <consortium name="The Broad Institute Genome Sequencing Center for Infectious Disease"/>
            <person name="Wu L."/>
            <person name="Ma J."/>
        </authorList>
    </citation>
    <scope>NUCLEOTIDE SEQUENCE [LARGE SCALE GENOMIC DNA]</scope>
    <source>
        <strain evidence="6">CCUG 50353</strain>
    </source>
</reference>
<gene>
    <name evidence="5" type="ORF">ACFO0S_02040</name>
</gene>
<feature type="transmembrane region" description="Helical" evidence="4">
    <location>
        <begin position="437"/>
        <end position="461"/>
    </location>
</feature>
<sequence length="524" mass="58409">MFKKPIKLLFDKEQMKETQDMTKKKEQSTEASTVHESLIPSLGKELEQQVTAALHSPAELVVKNIAPNLTLIYMDDLVDVRTLTDQILRDLYKEVYLSPESLKQRLIIPKVDLSSTMEEAVMAILNGSVLIHVEGHSIVLLGNISTRESRSLSAPENESQVIGSQVAFNESLSTNASLVRRYIINADLCKENYKVGNRTNTTVALMYIKGIASEEMVQTVQQRIEDLDVDAMIDSTVLAQLIDDNSLSPFPQFLMTERPDRFCEGLLNGKLGILVDGSSLAIICPQSFTEFFQSREDQNLRWPIATFLRLLRISAVFLSIFLTPLYVASLTFHYEVIPRSLLVPLSESRALVPFPPIIEALLLELIIELLREAGARLPTKVGQTIGIVGGIVIGTAAVQAGITSNILIIIVALSALASFTSPSYTMGNVIRLIRFPIILLAGFWGFFGVMLAFCFVLVHLLRQSSLGAPYTAPFYPPRLVDWRDSLVRLPLPFTNKRPTITRTKDQTKYDSEPINPEKNRTEGD</sequence>
<keyword evidence="2 4" id="KW-0472">Membrane</keyword>
<dbReference type="PANTHER" id="PTHR22550:SF5">
    <property type="entry name" value="LEUCINE ZIPPER PROTEIN 4"/>
    <property type="match status" value="1"/>
</dbReference>
<dbReference type="InterPro" id="IPR050768">
    <property type="entry name" value="UPF0353/GerABKA_families"/>
</dbReference>